<dbReference type="PANTHER" id="PTHR39600">
    <property type="entry name" value="PEPTIDASE INHIBITOR I78 FAMILY PROTEIN"/>
    <property type="match status" value="1"/>
</dbReference>
<protein>
    <submittedName>
        <fullName evidence="1">Lipoprotein</fullName>
    </submittedName>
</protein>
<sequence>MPWKYASSGLVLAVVVLAGCSSTSESSTKPDEGVATSASGYSRCDAAAVQYTVGKPASAALLDQAKAKAGAQTARVLGPHDVVTLEYRSDRLNLNTDDSGTVNRVNCG</sequence>
<reference evidence="1 2" key="1">
    <citation type="submission" date="2014-09" db="EMBL/GenBank/DDBJ databases">
        <title>Genome sequence of Pseudomonas lutea strain DSM 17257T.</title>
        <authorList>
            <person name="Kwak Y."/>
            <person name="Shin J.-H."/>
        </authorList>
    </citation>
    <scope>NUCLEOTIDE SEQUENCE [LARGE SCALE GENOMIC DNA]</scope>
    <source>
        <strain evidence="1 2">DSM 17257</strain>
    </source>
</reference>
<dbReference type="EMBL" id="JRMB01000001">
    <property type="protein sequence ID" value="KGF65608.1"/>
    <property type="molecule type" value="Genomic_DNA"/>
</dbReference>
<evidence type="ECO:0000313" key="1">
    <source>
        <dbReference type="EMBL" id="KGF65608.1"/>
    </source>
</evidence>
<dbReference type="Pfam" id="PF11720">
    <property type="entry name" value="Inhibitor_I78"/>
    <property type="match status" value="1"/>
</dbReference>
<dbReference type="InterPro" id="IPR021719">
    <property type="entry name" value="Prot_inh_I78"/>
</dbReference>
<dbReference type="PANTHER" id="PTHR39600:SF1">
    <property type="entry name" value="PEPTIDASE INHIBITOR I78 FAMILY PROTEIN"/>
    <property type="match status" value="1"/>
</dbReference>
<proteinExistence type="predicted"/>
<comment type="caution">
    <text evidence="1">The sequence shown here is derived from an EMBL/GenBank/DDBJ whole genome shotgun (WGS) entry which is preliminary data.</text>
</comment>
<dbReference type="PROSITE" id="PS51257">
    <property type="entry name" value="PROKAR_LIPOPROTEIN"/>
    <property type="match status" value="1"/>
</dbReference>
<accession>A0A9X0JKA4</accession>
<organism evidence="1 2">
    <name type="scientific">Pseudomonas lutea</name>
    <dbReference type="NCBI Taxonomy" id="243924"/>
    <lineage>
        <taxon>Bacteria</taxon>
        <taxon>Pseudomonadati</taxon>
        <taxon>Pseudomonadota</taxon>
        <taxon>Gammaproteobacteria</taxon>
        <taxon>Pseudomonadales</taxon>
        <taxon>Pseudomonadaceae</taxon>
        <taxon>Pseudomonas</taxon>
    </lineage>
</organism>
<dbReference type="RefSeq" id="WP_037010876.1">
    <property type="nucleotide sequence ID" value="NZ_JRMB01000001.1"/>
</dbReference>
<name>A0A9X0JKA4_9PSED</name>
<keyword evidence="1" id="KW-0449">Lipoprotein</keyword>
<evidence type="ECO:0000313" key="2">
    <source>
        <dbReference type="Proteomes" id="UP000029719"/>
    </source>
</evidence>
<dbReference type="AlphaFoldDB" id="A0A9X0JKA4"/>
<dbReference type="Proteomes" id="UP000029719">
    <property type="component" value="Unassembled WGS sequence"/>
</dbReference>
<gene>
    <name evidence="1" type="ORF">LT42_06730</name>
</gene>
<dbReference type="OrthoDB" id="7917348at2"/>
<dbReference type="Gene3D" id="3.30.10.10">
    <property type="entry name" value="Trypsin Inhibitor V, subunit A"/>
    <property type="match status" value="1"/>
</dbReference>